<protein>
    <submittedName>
        <fullName evidence="3">Helix-turn-helix domain-containing protein</fullName>
    </submittedName>
</protein>
<reference evidence="3 4" key="1">
    <citation type="submission" date="2017-09" db="EMBL/GenBank/DDBJ databases">
        <authorList>
            <person name="Lee N."/>
            <person name="Cho B.-K."/>
        </authorList>
    </citation>
    <scope>NUCLEOTIDE SEQUENCE [LARGE SCALE GENOMIC DNA]</scope>
    <source>
        <strain evidence="3 4">ATCC 12769</strain>
    </source>
</reference>
<gene>
    <name evidence="3" type="ORF">CP967_06520</name>
</gene>
<feature type="domain" description="HTH cro/C1-type" evidence="2">
    <location>
        <begin position="40"/>
        <end position="83"/>
    </location>
</feature>
<dbReference type="PROSITE" id="PS50943">
    <property type="entry name" value="HTH_CROC1"/>
    <property type="match status" value="1"/>
</dbReference>
<dbReference type="KEGG" id="snk:CP967_06520"/>
<evidence type="ECO:0000313" key="4">
    <source>
        <dbReference type="Proteomes" id="UP000326178"/>
    </source>
</evidence>
<accession>A0A5J6F9M3</accession>
<dbReference type="Proteomes" id="UP000326178">
    <property type="component" value="Chromosome"/>
</dbReference>
<dbReference type="Gene3D" id="1.10.260.40">
    <property type="entry name" value="lambda repressor-like DNA-binding domains"/>
    <property type="match status" value="1"/>
</dbReference>
<dbReference type="AlphaFoldDB" id="A0A5J6F9M3"/>
<dbReference type="RefSeq" id="WP_150487025.1">
    <property type="nucleotide sequence ID" value="NZ_BMUV01000005.1"/>
</dbReference>
<feature type="compositionally biased region" description="Basic and acidic residues" evidence="1">
    <location>
        <begin position="1"/>
        <end position="18"/>
    </location>
</feature>
<name>A0A5J6F9M3_9ACTN</name>
<dbReference type="SMART" id="SM00530">
    <property type="entry name" value="HTH_XRE"/>
    <property type="match status" value="1"/>
</dbReference>
<organism evidence="3 4">
    <name type="scientific">Streptomyces nitrosporeus</name>
    <dbReference type="NCBI Taxonomy" id="28894"/>
    <lineage>
        <taxon>Bacteria</taxon>
        <taxon>Bacillati</taxon>
        <taxon>Actinomycetota</taxon>
        <taxon>Actinomycetes</taxon>
        <taxon>Kitasatosporales</taxon>
        <taxon>Streptomycetaceae</taxon>
        <taxon>Streptomyces</taxon>
    </lineage>
</organism>
<evidence type="ECO:0000313" key="3">
    <source>
        <dbReference type="EMBL" id="QEU71660.1"/>
    </source>
</evidence>
<dbReference type="SUPFAM" id="SSF47413">
    <property type="entry name" value="lambda repressor-like DNA-binding domains"/>
    <property type="match status" value="1"/>
</dbReference>
<feature type="region of interest" description="Disordered" evidence="1">
    <location>
        <begin position="1"/>
        <end position="33"/>
    </location>
</feature>
<keyword evidence="4" id="KW-1185">Reference proteome</keyword>
<dbReference type="InterPro" id="IPR010982">
    <property type="entry name" value="Lambda_DNA-bd_dom_sf"/>
</dbReference>
<dbReference type="InterPro" id="IPR001387">
    <property type="entry name" value="Cro/C1-type_HTH"/>
</dbReference>
<dbReference type="EMBL" id="CP023702">
    <property type="protein sequence ID" value="QEU71660.1"/>
    <property type="molecule type" value="Genomic_DNA"/>
</dbReference>
<evidence type="ECO:0000259" key="2">
    <source>
        <dbReference type="PROSITE" id="PS50943"/>
    </source>
</evidence>
<evidence type="ECO:0000256" key="1">
    <source>
        <dbReference type="SAM" id="MobiDB-lite"/>
    </source>
</evidence>
<dbReference type="OrthoDB" id="3626489at2"/>
<sequence>MSDVHRACDPAGRAEDGARTGGGGRPAHGDRPWAEFGARLRSLRRRAGLTQLQLGQLVGYHHTLISKLESGLREPAAGLADRLDPLLGAGGELSALAGAPRTAGSPGVLSEAVGRALFAPLPGDGYLPGGGTLPDDGTGDGERAWPVRLPDREVICPLHASAGCSVPEPAFVRGLLKESPEGLRAVPETEAVHGFTALLGRLTQGAAEDRPPGAPETAEHVLHLVVGWARQVNASGRLPHAQLRLAAAYAQLAGQLRMARGQAAVSTAWLAHGLRWAGASDDVISQASLLGDLCTLVRLDRDAASALVYAQAMAALDPRRGWVTALAHLYQARAYALRQDGPECRRHIALARRGLARLDRRDGAEAPWLTGADGRMRAESAVAGALRDLAAGTGDRATARRAVTATAESLAHLAPRMRPARLLLTLRLADSHACAGDLEAALDVATPVVEQAVHSEQSTTVHELRGLHSRLTAGWGSLSQVRDYRERVRAAAATAGLP</sequence>
<dbReference type="Pfam" id="PF13560">
    <property type="entry name" value="HTH_31"/>
    <property type="match status" value="1"/>
</dbReference>
<proteinExistence type="predicted"/>
<dbReference type="GO" id="GO:0003677">
    <property type="term" value="F:DNA binding"/>
    <property type="evidence" value="ECO:0007669"/>
    <property type="project" value="InterPro"/>
</dbReference>